<keyword evidence="1" id="KW-0812">Transmembrane</keyword>
<evidence type="ECO:0000313" key="2">
    <source>
        <dbReference type="EMBL" id="MBW2941875.1"/>
    </source>
</evidence>
<organism evidence="2 3">
    <name type="scientific">Zhongshania aquimaris</name>
    <dbReference type="NCBI Taxonomy" id="2857107"/>
    <lineage>
        <taxon>Bacteria</taxon>
        <taxon>Pseudomonadati</taxon>
        <taxon>Pseudomonadota</taxon>
        <taxon>Gammaproteobacteria</taxon>
        <taxon>Cellvibrionales</taxon>
        <taxon>Spongiibacteraceae</taxon>
        <taxon>Zhongshania</taxon>
    </lineage>
</organism>
<feature type="transmembrane region" description="Helical" evidence="1">
    <location>
        <begin position="7"/>
        <end position="26"/>
    </location>
</feature>
<proteinExistence type="predicted"/>
<gene>
    <name evidence="2" type="ORF">KXJ70_13845</name>
</gene>
<reference evidence="2" key="1">
    <citation type="submission" date="2021-07" db="EMBL/GenBank/DDBJ databases">
        <title>Zhongshania sp. CAU 1632 isolated from seawater.</title>
        <authorList>
            <person name="Kim W."/>
        </authorList>
    </citation>
    <scope>NUCLEOTIDE SEQUENCE</scope>
    <source>
        <strain evidence="2">CAU 1632</strain>
    </source>
</reference>
<keyword evidence="1" id="KW-1133">Transmembrane helix</keyword>
<evidence type="ECO:0000313" key="3">
    <source>
        <dbReference type="Proteomes" id="UP001166291"/>
    </source>
</evidence>
<name>A0ABS6VW08_9GAMM</name>
<sequence>MTNSKAISIGIPVAANVVLIGASGAASQLSMGTLPAIALVIALILSATALSN</sequence>
<feature type="transmembrane region" description="Helical" evidence="1">
    <location>
        <begin position="32"/>
        <end position="50"/>
    </location>
</feature>
<evidence type="ECO:0000256" key="1">
    <source>
        <dbReference type="SAM" id="Phobius"/>
    </source>
</evidence>
<dbReference type="Proteomes" id="UP001166291">
    <property type="component" value="Unassembled WGS sequence"/>
</dbReference>
<dbReference type="EMBL" id="JAHWDQ010000003">
    <property type="protein sequence ID" value="MBW2941875.1"/>
    <property type="molecule type" value="Genomic_DNA"/>
</dbReference>
<keyword evidence="3" id="KW-1185">Reference proteome</keyword>
<comment type="caution">
    <text evidence="2">The sequence shown here is derived from an EMBL/GenBank/DDBJ whole genome shotgun (WGS) entry which is preliminary data.</text>
</comment>
<keyword evidence="1" id="KW-0472">Membrane</keyword>
<protein>
    <submittedName>
        <fullName evidence="2">Uncharacterized protein</fullName>
    </submittedName>
</protein>
<dbReference type="RefSeq" id="WP_219044096.1">
    <property type="nucleotide sequence ID" value="NZ_JAHWDQ010000003.1"/>
</dbReference>
<accession>A0ABS6VW08</accession>